<protein>
    <submittedName>
        <fullName evidence="6">LysR family transcriptional regulator</fullName>
    </submittedName>
</protein>
<dbReference type="InterPro" id="IPR000847">
    <property type="entry name" value="LysR_HTH_N"/>
</dbReference>
<sequence length="304" mass="34286">MELRQLRYFTAVADAQSITKAAEKLNIAQPPLTRHIQNLESSLGTKLFERESRPLQLTQAGHFFYLHAKQLLSNADEIKTMTQRIAANNQSLRIGFVNSLMYGVMPKIIHLFHTQHSDVHIELLEMNSHEQASALREGRIDIGFGRYCIADVALRRVLLRNESLVLAVHASHALAQQKQGIYLKQIAEDQLFLYPNSAGPNFATYLLQRFTECSLIPKKQQFVRDLQLALGRVACGVGICVVPQSAAALQLANVHYLPILDCAAVSPIYLNVRQNEDCEHINSLFDCIYQVYDLEAIAYERAVL</sequence>
<dbReference type="OrthoDB" id="5289754at2"/>
<keyword evidence="4" id="KW-0804">Transcription</keyword>
<reference evidence="6 7" key="1">
    <citation type="submission" date="2018-09" db="EMBL/GenBank/DDBJ databases">
        <title>The draft genome of Acinetobacter spp. strains.</title>
        <authorList>
            <person name="Qin J."/>
            <person name="Feng Y."/>
            <person name="Zong Z."/>
        </authorList>
    </citation>
    <scope>NUCLEOTIDE SEQUENCE [LARGE SCALE GENOMIC DNA]</scope>
    <source>
        <strain evidence="6 7">WCHAc060012</strain>
    </source>
</reference>
<name>A0A3A8E997_9GAMM</name>
<evidence type="ECO:0000313" key="7">
    <source>
        <dbReference type="Proteomes" id="UP000282388"/>
    </source>
</evidence>
<feature type="domain" description="HTH lysR-type" evidence="5">
    <location>
        <begin position="1"/>
        <end position="58"/>
    </location>
</feature>
<keyword evidence="7" id="KW-1185">Reference proteome</keyword>
<gene>
    <name evidence="6" type="ORF">D7V32_08890</name>
</gene>
<keyword evidence="2" id="KW-0805">Transcription regulation</keyword>
<organism evidence="6 7">
    <name type="scientific">Acinetobacter tianfuensis</name>
    <dbReference type="NCBI Taxonomy" id="2419603"/>
    <lineage>
        <taxon>Bacteria</taxon>
        <taxon>Pseudomonadati</taxon>
        <taxon>Pseudomonadota</taxon>
        <taxon>Gammaproteobacteria</taxon>
        <taxon>Moraxellales</taxon>
        <taxon>Moraxellaceae</taxon>
        <taxon>Acinetobacter</taxon>
    </lineage>
</organism>
<dbReference type="Gene3D" id="3.40.190.10">
    <property type="entry name" value="Periplasmic binding protein-like II"/>
    <property type="match status" value="2"/>
</dbReference>
<dbReference type="PRINTS" id="PR00039">
    <property type="entry name" value="HTHLYSR"/>
</dbReference>
<evidence type="ECO:0000256" key="1">
    <source>
        <dbReference type="ARBA" id="ARBA00009437"/>
    </source>
</evidence>
<comment type="caution">
    <text evidence="6">The sequence shown here is derived from an EMBL/GenBank/DDBJ whole genome shotgun (WGS) entry which is preliminary data.</text>
</comment>
<dbReference type="GO" id="GO:0003677">
    <property type="term" value="F:DNA binding"/>
    <property type="evidence" value="ECO:0007669"/>
    <property type="project" value="UniProtKB-KW"/>
</dbReference>
<evidence type="ECO:0000259" key="5">
    <source>
        <dbReference type="PROSITE" id="PS50931"/>
    </source>
</evidence>
<dbReference type="EMBL" id="RAXV01000017">
    <property type="protein sequence ID" value="RKG31175.1"/>
    <property type="molecule type" value="Genomic_DNA"/>
</dbReference>
<dbReference type="PANTHER" id="PTHR30346:SF17">
    <property type="entry name" value="LYSR FAMILY TRANSCRIPTIONAL REGULATOR"/>
    <property type="match status" value="1"/>
</dbReference>
<dbReference type="GO" id="GO:0003700">
    <property type="term" value="F:DNA-binding transcription factor activity"/>
    <property type="evidence" value="ECO:0007669"/>
    <property type="project" value="InterPro"/>
</dbReference>
<dbReference type="SUPFAM" id="SSF53850">
    <property type="entry name" value="Periplasmic binding protein-like II"/>
    <property type="match status" value="1"/>
</dbReference>
<dbReference type="Pfam" id="PF03466">
    <property type="entry name" value="LysR_substrate"/>
    <property type="match status" value="1"/>
</dbReference>
<dbReference type="PANTHER" id="PTHR30346">
    <property type="entry name" value="TRANSCRIPTIONAL DUAL REGULATOR HCAR-RELATED"/>
    <property type="match status" value="1"/>
</dbReference>
<dbReference type="FunFam" id="1.10.10.10:FF:000001">
    <property type="entry name" value="LysR family transcriptional regulator"/>
    <property type="match status" value="1"/>
</dbReference>
<dbReference type="GO" id="GO:0032993">
    <property type="term" value="C:protein-DNA complex"/>
    <property type="evidence" value="ECO:0007669"/>
    <property type="project" value="TreeGrafter"/>
</dbReference>
<dbReference type="Gene3D" id="1.10.10.10">
    <property type="entry name" value="Winged helix-like DNA-binding domain superfamily/Winged helix DNA-binding domain"/>
    <property type="match status" value="1"/>
</dbReference>
<dbReference type="Pfam" id="PF00126">
    <property type="entry name" value="HTH_1"/>
    <property type="match status" value="1"/>
</dbReference>
<dbReference type="InterPro" id="IPR036390">
    <property type="entry name" value="WH_DNA-bd_sf"/>
</dbReference>
<dbReference type="InterPro" id="IPR036388">
    <property type="entry name" value="WH-like_DNA-bd_sf"/>
</dbReference>
<dbReference type="SUPFAM" id="SSF46785">
    <property type="entry name" value="Winged helix' DNA-binding domain"/>
    <property type="match status" value="1"/>
</dbReference>
<evidence type="ECO:0000313" key="6">
    <source>
        <dbReference type="EMBL" id="RKG31175.1"/>
    </source>
</evidence>
<proteinExistence type="inferred from homology"/>
<dbReference type="RefSeq" id="WP_120402533.1">
    <property type="nucleotide sequence ID" value="NZ_RAXV01000017.1"/>
</dbReference>
<accession>A0A3A8E997</accession>
<evidence type="ECO:0000256" key="3">
    <source>
        <dbReference type="ARBA" id="ARBA00023125"/>
    </source>
</evidence>
<dbReference type="InterPro" id="IPR005119">
    <property type="entry name" value="LysR_subst-bd"/>
</dbReference>
<comment type="similarity">
    <text evidence="1">Belongs to the LysR transcriptional regulatory family.</text>
</comment>
<dbReference type="AlphaFoldDB" id="A0A3A8E997"/>
<evidence type="ECO:0000256" key="4">
    <source>
        <dbReference type="ARBA" id="ARBA00023163"/>
    </source>
</evidence>
<keyword evidence="3" id="KW-0238">DNA-binding</keyword>
<evidence type="ECO:0000256" key="2">
    <source>
        <dbReference type="ARBA" id="ARBA00023015"/>
    </source>
</evidence>
<dbReference type="PROSITE" id="PS50931">
    <property type="entry name" value="HTH_LYSR"/>
    <property type="match status" value="1"/>
</dbReference>
<dbReference type="Proteomes" id="UP000282388">
    <property type="component" value="Unassembled WGS sequence"/>
</dbReference>